<evidence type="ECO:0000313" key="8">
    <source>
        <dbReference type="Proteomes" id="UP000275385"/>
    </source>
</evidence>
<reference evidence="7 8" key="1">
    <citation type="submission" date="2018-08" db="EMBL/GenBank/DDBJ databases">
        <title>Draft genome of the lignicolous fungus Coniochaeta pulveracea.</title>
        <authorList>
            <person name="Borstlap C.J."/>
            <person name="De Witt R.N."/>
            <person name="Botha A."/>
            <person name="Volschenk H."/>
        </authorList>
    </citation>
    <scope>NUCLEOTIDE SEQUENCE [LARGE SCALE GENOMIC DNA]</scope>
    <source>
        <strain evidence="7 8">CAB683</strain>
    </source>
</reference>
<comment type="function">
    <text evidence="5">Involved in ribosomal large subunit assembly.</text>
</comment>
<dbReference type="STRING" id="177199.A0A420Y4F1"/>
<comment type="caution">
    <text evidence="7">The sequence shown here is derived from an EMBL/GenBank/DDBJ whole genome shotgun (WGS) entry which is preliminary data.</text>
</comment>
<evidence type="ECO:0000313" key="7">
    <source>
        <dbReference type="EMBL" id="RKU42640.1"/>
    </source>
</evidence>
<keyword evidence="8" id="KW-1185">Reference proteome</keyword>
<feature type="compositionally biased region" description="Basic and acidic residues" evidence="6">
    <location>
        <begin position="174"/>
        <end position="211"/>
    </location>
</feature>
<protein>
    <recommendedName>
        <fullName evidence="5">Ribosome biogenesis regulatory protein</fullName>
    </recommendedName>
</protein>
<dbReference type="Proteomes" id="UP000275385">
    <property type="component" value="Unassembled WGS sequence"/>
</dbReference>
<dbReference type="GO" id="GO:0042254">
    <property type="term" value="P:ribosome biogenesis"/>
    <property type="evidence" value="ECO:0007669"/>
    <property type="project" value="UniProtKB-KW"/>
</dbReference>
<name>A0A420Y4F1_9PEZI</name>
<accession>A0A420Y4F1</accession>
<organism evidence="7 8">
    <name type="scientific">Coniochaeta pulveracea</name>
    <dbReference type="NCBI Taxonomy" id="177199"/>
    <lineage>
        <taxon>Eukaryota</taxon>
        <taxon>Fungi</taxon>
        <taxon>Dikarya</taxon>
        <taxon>Ascomycota</taxon>
        <taxon>Pezizomycotina</taxon>
        <taxon>Sordariomycetes</taxon>
        <taxon>Sordariomycetidae</taxon>
        <taxon>Coniochaetales</taxon>
        <taxon>Coniochaetaceae</taxon>
        <taxon>Coniochaeta</taxon>
    </lineage>
</organism>
<evidence type="ECO:0000256" key="1">
    <source>
        <dbReference type="ARBA" id="ARBA00004123"/>
    </source>
</evidence>
<gene>
    <name evidence="7" type="primary">RRS1</name>
    <name evidence="7" type="ORF">DL546_000641</name>
</gene>
<evidence type="ECO:0000256" key="6">
    <source>
        <dbReference type="SAM" id="MobiDB-lite"/>
    </source>
</evidence>
<proteinExistence type="inferred from homology"/>
<feature type="region of interest" description="Disordered" evidence="6">
    <location>
        <begin position="165"/>
        <end position="211"/>
    </location>
</feature>
<evidence type="ECO:0000256" key="4">
    <source>
        <dbReference type="ARBA" id="ARBA00023242"/>
    </source>
</evidence>
<dbReference type="InterPro" id="IPR007023">
    <property type="entry name" value="Ribosom_reg"/>
</dbReference>
<dbReference type="OrthoDB" id="28455at2759"/>
<sequence>MQQKIEVLSSALIGCKTELRRPTPCCWLPSGLKPQRPNAKKEVLPVAVEKPTPYTFDLGLLLASDPNPLNLDRDNLESSLASLARDGAQVLINQLLTTCPIASTSAGVLLTLPEATTRLPREKPLPPPKAETKWEKFAKKRGIKPKTREARKNLQFNQETGEWERKWGYGGANKKGENDWLVEVDPKKEAERKEGTTVWGDRRRERKERVKRNERLQRKNLRVAERK</sequence>
<evidence type="ECO:0000256" key="5">
    <source>
        <dbReference type="RuleBase" id="RU364132"/>
    </source>
</evidence>
<evidence type="ECO:0000256" key="3">
    <source>
        <dbReference type="ARBA" id="ARBA00022517"/>
    </source>
</evidence>
<dbReference type="GO" id="GO:0005634">
    <property type="term" value="C:nucleus"/>
    <property type="evidence" value="ECO:0007669"/>
    <property type="project" value="UniProtKB-SubCell"/>
</dbReference>
<keyword evidence="4 5" id="KW-0539">Nucleus</keyword>
<dbReference type="Pfam" id="PF04939">
    <property type="entry name" value="RRS1"/>
    <property type="match status" value="1"/>
</dbReference>
<evidence type="ECO:0000256" key="2">
    <source>
        <dbReference type="ARBA" id="ARBA00010077"/>
    </source>
</evidence>
<comment type="similarity">
    <text evidence="2 5">Belongs to the RRS1 family.</text>
</comment>
<dbReference type="AlphaFoldDB" id="A0A420Y4F1"/>
<comment type="subcellular location">
    <subcellularLocation>
        <location evidence="1 5">Nucleus</location>
    </subcellularLocation>
</comment>
<keyword evidence="3 5" id="KW-0690">Ribosome biogenesis</keyword>
<dbReference type="EMBL" id="QVQW01000053">
    <property type="protein sequence ID" value="RKU42640.1"/>
    <property type="molecule type" value="Genomic_DNA"/>
</dbReference>